<evidence type="ECO:0000313" key="4">
    <source>
        <dbReference type="EMBL" id="PLR07440.1"/>
    </source>
</evidence>
<dbReference type="Proteomes" id="UP000281192">
    <property type="component" value="Chromosome"/>
</dbReference>
<name>A0A2N5CMS9_9CAUL</name>
<keyword evidence="6" id="KW-1185">Reference proteome</keyword>
<keyword evidence="4" id="KW-0456">Lyase</keyword>
<dbReference type="Proteomes" id="UP000234483">
    <property type="component" value="Unassembled WGS sequence"/>
</dbReference>
<dbReference type="EC" id="4.2.1.17" evidence="4"/>
<dbReference type="Pfam" id="PF00378">
    <property type="entry name" value="ECH_1"/>
    <property type="match status" value="1"/>
</dbReference>
<dbReference type="OrthoDB" id="9777711at2"/>
<dbReference type="PANTHER" id="PTHR43684:SF4">
    <property type="entry name" value="ENOYL-COA HYDRATASE_ISOMERASE FAMILY PROTEIN (AFU_ORTHOLOGUE AFUA_1G01890)"/>
    <property type="match status" value="1"/>
</dbReference>
<comment type="similarity">
    <text evidence="1">Belongs to the enoyl-CoA hydratase/isomerase family.</text>
</comment>
<sequence>MSQPTFETLLYAVEDGIATITLNRPEKLNAFTARMMKELIEVFDVTDADDAVKVVIVTGAGRAFCAGADLSSGGATFDRTSPQALEREEGKVGDVYRDGGGRVTLRIYDSLKPVIAAVNGPAVGVGATMQLAMDIRLASEDAKFGFVFARRGITPEACSSWFLPRLVGLQTALEWCYTGRVFPATEAKERGFVRSLHAPGDLLPAARALAREIADNTAPVSVALTRQLLWRMAGADHPMEAHKADSRAIQSRGASGDAKEGVTSFLEKRAPAYPNRVSTDLPDIWPEWEPRQFR</sequence>
<gene>
    <name evidence="3" type="ORF">C1707_12665</name>
    <name evidence="4" type="ORF">CFHF_22685</name>
</gene>
<dbReference type="EMBL" id="PJRQ01000045">
    <property type="protein sequence ID" value="PLR07440.1"/>
    <property type="molecule type" value="Genomic_DNA"/>
</dbReference>
<reference evidence="4 5" key="1">
    <citation type="submission" date="2017-12" db="EMBL/GenBank/DDBJ databases">
        <title>The genome sequence of Caulobacter flavus CGMCC1 15093.</title>
        <authorList>
            <person name="Gao J."/>
            <person name="Mao X."/>
            <person name="Sun J."/>
        </authorList>
    </citation>
    <scope>NUCLEOTIDE SEQUENCE [LARGE SCALE GENOMIC DNA]</scope>
    <source>
        <strain evidence="4 5">CGMCC1 15093</strain>
    </source>
</reference>
<proteinExistence type="inferred from homology"/>
<dbReference type="Gene3D" id="3.90.226.10">
    <property type="entry name" value="2-enoyl-CoA Hydratase, Chain A, domain 1"/>
    <property type="match status" value="1"/>
</dbReference>
<evidence type="ECO:0000313" key="3">
    <source>
        <dbReference type="EMBL" id="AYV47043.1"/>
    </source>
</evidence>
<dbReference type="KEGG" id="cfh:C1707_12665"/>
<dbReference type="AlphaFoldDB" id="A0A2N5CMS9"/>
<dbReference type="SUPFAM" id="SSF52096">
    <property type="entry name" value="ClpP/crotonase"/>
    <property type="match status" value="1"/>
</dbReference>
<dbReference type="EMBL" id="CP026100">
    <property type="protein sequence ID" value="AYV47043.1"/>
    <property type="molecule type" value="Genomic_DNA"/>
</dbReference>
<dbReference type="NCBIfam" id="NF006109">
    <property type="entry name" value="PRK08260.1"/>
    <property type="match status" value="1"/>
</dbReference>
<dbReference type="GO" id="GO:0004300">
    <property type="term" value="F:enoyl-CoA hydratase activity"/>
    <property type="evidence" value="ECO:0007669"/>
    <property type="project" value="UniProtKB-EC"/>
</dbReference>
<evidence type="ECO:0000256" key="2">
    <source>
        <dbReference type="SAM" id="MobiDB-lite"/>
    </source>
</evidence>
<dbReference type="Gene3D" id="1.10.12.10">
    <property type="entry name" value="Lyase 2-enoyl-coa Hydratase, Chain A, domain 2"/>
    <property type="match status" value="1"/>
</dbReference>
<dbReference type="InterPro" id="IPR014748">
    <property type="entry name" value="Enoyl-CoA_hydra_C"/>
</dbReference>
<feature type="region of interest" description="Disordered" evidence="2">
    <location>
        <begin position="241"/>
        <end position="262"/>
    </location>
</feature>
<reference evidence="3 6" key="2">
    <citation type="submission" date="2018-01" db="EMBL/GenBank/DDBJ databases">
        <title>Complete genome sequence of Caulobacter flavus RHGG3.</title>
        <authorList>
            <person name="Yang E."/>
        </authorList>
    </citation>
    <scope>NUCLEOTIDE SEQUENCE [LARGE SCALE GENOMIC DNA]</scope>
    <source>
        <strain evidence="3 6">RHGG3</strain>
    </source>
</reference>
<evidence type="ECO:0000313" key="6">
    <source>
        <dbReference type="Proteomes" id="UP000281192"/>
    </source>
</evidence>
<accession>A0A2N5CMS9</accession>
<dbReference type="PANTHER" id="PTHR43684">
    <property type="match status" value="1"/>
</dbReference>
<dbReference type="CDD" id="cd06558">
    <property type="entry name" value="crotonase-like"/>
    <property type="match status" value="1"/>
</dbReference>
<dbReference type="InterPro" id="IPR051053">
    <property type="entry name" value="ECH/Chromodomain_protein"/>
</dbReference>
<evidence type="ECO:0000313" key="5">
    <source>
        <dbReference type="Proteomes" id="UP000234483"/>
    </source>
</evidence>
<dbReference type="InterPro" id="IPR029045">
    <property type="entry name" value="ClpP/crotonase-like_dom_sf"/>
</dbReference>
<protein>
    <submittedName>
        <fullName evidence="4">Enoyl-CoA hydratase</fullName>
        <ecNumber evidence="4">4.2.1.17</ecNumber>
    </submittedName>
</protein>
<evidence type="ECO:0000256" key="1">
    <source>
        <dbReference type="ARBA" id="ARBA00005254"/>
    </source>
</evidence>
<dbReference type="RefSeq" id="WP_101715206.1">
    <property type="nucleotide sequence ID" value="NZ_CP026100.1"/>
</dbReference>
<dbReference type="InterPro" id="IPR001753">
    <property type="entry name" value="Enoyl-CoA_hydra/iso"/>
</dbReference>
<organism evidence="4 5">
    <name type="scientific">Caulobacter flavus</name>
    <dbReference type="NCBI Taxonomy" id="1679497"/>
    <lineage>
        <taxon>Bacteria</taxon>
        <taxon>Pseudomonadati</taxon>
        <taxon>Pseudomonadota</taxon>
        <taxon>Alphaproteobacteria</taxon>
        <taxon>Caulobacterales</taxon>
        <taxon>Caulobacteraceae</taxon>
        <taxon>Caulobacter</taxon>
    </lineage>
</organism>